<dbReference type="PRINTS" id="PR01434">
    <property type="entry name" value="NADHDHGNASE5"/>
</dbReference>
<dbReference type="GO" id="GO:0012505">
    <property type="term" value="C:endomembrane system"/>
    <property type="evidence" value="ECO:0007669"/>
    <property type="project" value="UniProtKB-SubCell"/>
</dbReference>
<dbReference type="InterPro" id="IPR001516">
    <property type="entry name" value="Proton_antipo_N"/>
</dbReference>
<evidence type="ECO:0000256" key="2">
    <source>
        <dbReference type="ARBA" id="ARBA00022692"/>
    </source>
</evidence>
<dbReference type="PRINTS" id="PR01435">
    <property type="entry name" value="NPOXDRDTASE5"/>
</dbReference>
<feature type="transmembrane region" description="Helical" evidence="6">
    <location>
        <begin position="325"/>
        <end position="343"/>
    </location>
</feature>
<dbReference type="PANTHER" id="PTHR42829:SF2">
    <property type="entry name" value="NADH-UBIQUINONE OXIDOREDUCTASE CHAIN 5"/>
    <property type="match status" value="1"/>
</dbReference>
<dbReference type="GO" id="GO:0016020">
    <property type="term" value="C:membrane"/>
    <property type="evidence" value="ECO:0007669"/>
    <property type="project" value="UniProtKB-SubCell"/>
</dbReference>
<evidence type="ECO:0000256" key="6">
    <source>
        <dbReference type="SAM" id="Phobius"/>
    </source>
</evidence>
<feature type="transmembrane region" description="Helical" evidence="6">
    <location>
        <begin position="489"/>
        <end position="507"/>
    </location>
</feature>
<dbReference type="GO" id="GO:0015990">
    <property type="term" value="P:electron transport coupled proton transport"/>
    <property type="evidence" value="ECO:0007669"/>
    <property type="project" value="TreeGrafter"/>
</dbReference>
<protein>
    <recommendedName>
        <fullName evidence="11">NADH-quinone oxidoreductase subunit L</fullName>
    </recommendedName>
</protein>
<comment type="subcellular location">
    <subcellularLocation>
        <location evidence="1">Endomembrane system</location>
        <topology evidence="1">Multi-pass membrane protein</topology>
    </subcellularLocation>
    <subcellularLocation>
        <location evidence="5">Membrane</location>
        <topology evidence="5">Multi-pass membrane protein</topology>
    </subcellularLocation>
</comment>
<sequence>MDYTISTIAWIVLFPFFAFVINAFLARKATKIAVIISCGAIALSSVWALRIFKDFIFGNYASDFYIRKVFTWFDLNGAGLSFNVNMGIYIDNMTAIMLLMVTVVATLIHIFSTYYMKDDMNYGRDGRFFVYMSLFTSAMLGLVLSDNLLSVFIFWELMGFCSYSLIGHYYEKDGAGNANIKAFMTTRVGDVFFLLGILAIWTNIGSVGFVEMYAAIADGVFTDPANNVFGISLAAFAGMSIFMGTIGKSAQFPLQVWLPDAMYGPTPCSALIHAATMVAAGVYLSLRIFPLLDVAGLTPLVAWIGGITAFGAATIALVQTDFKAVLAYSTISQLGYMVLGVGVGSYNAAFMHLITHAIFKACLFLSAGSVIHSLHDHHTHEHVQEMPRMGGLRHKMKFTWFAMWCCTLAIAGIPFFSGFVSKDRILGDALIQALHNKVYIVPAILGFAGALLTAFYMCRMMFLTFHGEPRDKELYEHIPEEKFSWNRNLPLLILAVFTLGVWFSGSLTGQKLVKVASPEGKLEWFSTLVVKPDVNKFKTYTSEKWGNTDTRVKGIEKSHYDPKHGMTNEEEIHHVHQVHVIGAIASIFIAFAGVFIAYMMYIRKSWNPGWWVSTFSGWYRALQNKYYMDDLYIKGVIQKGLLPLNRFLAWIDMGLYDRYIVDGWAGVSKVFYTFSKWFDDLWVDTVMVDGTGASVRLFNVVLRTLQSGKIQFYFIMIIVVLAGYILAL</sequence>
<feature type="transmembrane region" description="Helical" evidence="6">
    <location>
        <begin position="228"/>
        <end position="247"/>
    </location>
</feature>
<dbReference type="GO" id="GO:0042773">
    <property type="term" value="P:ATP synthesis coupled electron transport"/>
    <property type="evidence" value="ECO:0007669"/>
    <property type="project" value="InterPro"/>
</dbReference>
<feature type="transmembrane region" description="Helical" evidence="6">
    <location>
        <begin position="151"/>
        <end position="170"/>
    </location>
</feature>
<evidence type="ECO:0000256" key="3">
    <source>
        <dbReference type="ARBA" id="ARBA00022989"/>
    </source>
</evidence>
<feature type="transmembrane region" description="Helical" evidence="6">
    <location>
        <begin position="191"/>
        <end position="216"/>
    </location>
</feature>
<dbReference type="Gene3D" id="1.20.5.2700">
    <property type="match status" value="1"/>
</dbReference>
<dbReference type="GO" id="GO:0008137">
    <property type="term" value="F:NADH dehydrogenase (ubiquinone) activity"/>
    <property type="evidence" value="ECO:0007669"/>
    <property type="project" value="InterPro"/>
</dbReference>
<accession>A0A1Y5F5D9</accession>
<dbReference type="EMBL" id="MAAO01000016">
    <property type="protein sequence ID" value="OUR92972.1"/>
    <property type="molecule type" value="Genomic_DNA"/>
</dbReference>
<reference evidence="10" key="1">
    <citation type="journal article" date="2017" name="Proc. Natl. Acad. Sci. U.S.A.">
        <title>Simulation of Deepwater Horizon oil plume reveals substrate specialization within a complex community of hydrocarbon-degraders.</title>
        <authorList>
            <person name="Hu P."/>
            <person name="Dubinsky E.A."/>
            <person name="Probst A.J."/>
            <person name="Wang J."/>
            <person name="Sieber C.M.K."/>
            <person name="Tom L.M."/>
            <person name="Gardinali P."/>
            <person name="Banfield J.F."/>
            <person name="Atlas R.M."/>
            <person name="Andersen G.L."/>
        </authorList>
    </citation>
    <scope>NUCLEOTIDE SEQUENCE [LARGE SCALE GENOMIC DNA]</scope>
</reference>
<proteinExistence type="predicted"/>
<keyword evidence="4 6" id="KW-0472">Membrane</keyword>
<feature type="transmembrane region" description="Helical" evidence="6">
    <location>
        <begin position="128"/>
        <end position="145"/>
    </location>
</feature>
<comment type="caution">
    <text evidence="9">The sequence shown here is derived from an EMBL/GenBank/DDBJ whole genome shotgun (WGS) entry which is preliminary data.</text>
</comment>
<dbReference type="NCBIfam" id="TIGR01974">
    <property type="entry name" value="NDH_I_L"/>
    <property type="match status" value="1"/>
</dbReference>
<keyword evidence="2 5" id="KW-0812">Transmembrane</keyword>
<feature type="transmembrane region" description="Helical" evidence="6">
    <location>
        <begin position="268"/>
        <end position="288"/>
    </location>
</feature>
<dbReference type="InterPro" id="IPR001750">
    <property type="entry name" value="ND/Mrp_TM"/>
</dbReference>
<feature type="domain" description="NADH-Ubiquinone oxidoreductase (complex I) chain 5 N-terminal" evidence="8">
    <location>
        <begin position="81"/>
        <end position="124"/>
    </location>
</feature>
<dbReference type="Proteomes" id="UP000196531">
    <property type="component" value="Unassembled WGS sequence"/>
</dbReference>
<evidence type="ECO:0000259" key="7">
    <source>
        <dbReference type="Pfam" id="PF00361"/>
    </source>
</evidence>
<feature type="domain" description="NADH:quinone oxidoreductase/Mrp antiporter transmembrane" evidence="7">
    <location>
        <begin position="145"/>
        <end position="430"/>
    </location>
</feature>
<dbReference type="Pfam" id="PF00662">
    <property type="entry name" value="Proton_antipo_N"/>
    <property type="match status" value="1"/>
</dbReference>
<feature type="transmembrane region" description="Helical" evidence="6">
    <location>
        <begin position="96"/>
        <end position="116"/>
    </location>
</feature>
<dbReference type="Pfam" id="PF00361">
    <property type="entry name" value="Proton_antipo_M"/>
    <property type="match status" value="1"/>
</dbReference>
<feature type="transmembrane region" description="Helical" evidence="6">
    <location>
        <begin position="300"/>
        <end position="318"/>
    </location>
</feature>
<name>A0A1Y5F5D9_9BACT</name>
<dbReference type="PANTHER" id="PTHR42829">
    <property type="entry name" value="NADH-UBIQUINONE OXIDOREDUCTASE CHAIN 5"/>
    <property type="match status" value="1"/>
</dbReference>
<evidence type="ECO:0000313" key="9">
    <source>
        <dbReference type="EMBL" id="OUR92972.1"/>
    </source>
</evidence>
<dbReference type="InterPro" id="IPR003945">
    <property type="entry name" value="NU5C-like"/>
</dbReference>
<feature type="transmembrane region" description="Helical" evidence="6">
    <location>
        <begin position="580"/>
        <end position="601"/>
    </location>
</feature>
<organism evidence="9 10">
    <name type="scientific">Halobacteriovorax marinus</name>
    <dbReference type="NCBI Taxonomy" id="97084"/>
    <lineage>
        <taxon>Bacteria</taxon>
        <taxon>Pseudomonadati</taxon>
        <taxon>Bdellovibrionota</taxon>
        <taxon>Bacteriovoracia</taxon>
        <taxon>Bacteriovoracales</taxon>
        <taxon>Halobacteriovoraceae</taxon>
        <taxon>Halobacteriovorax</taxon>
    </lineage>
</organism>
<evidence type="ECO:0000256" key="1">
    <source>
        <dbReference type="ARBA" id="ARBA00004127"/>
    </source>
</evidence>
<gene>
    <name evidence="9" type="ORF">A9Q84_20915</name>
</gene>
<evidence type="ECO:0000256" key="4">
    <source>
        <dbReference type="ARBA" id="ARBA00023136"/>
    </source>
</evidence>
<keyword evidence="3 6" id="KW-1133">Transmembrane helix</keyword>
<evidence type="ECO:0008006" key="11">
    <source>
        <dbReference type="Google" id="ProtNLM"/>
    </source>
</evidence>
<feature type="transmembrane region" description="Helical" evidence="6">
    <location>
        <begin position="710"/>
        <end position="727"/>
    </location>
</feature>
<evidence type="ECO:0000313" key="10">
    <source>
        <dbReference type="Proteomes" id="UP000196531"/>
    </source>
</evidence>
<dbReference type="NCBIfam" id="NF005141">
    <property type="entry name" value="PRK06590.1"/>
    <property type="match status" value="1"/>
</dbReference>
<feature type="transmembrane region" description="Helical" evidence="6">
    <location>
        <begin position="439"/>
        <end position="458"/>
    </location>
</feature>
<evidence type="ECO:0000259" key="8">
    <source>
        <dbReference type="Pfam" id="PF00662"/>
    </source>
</evidence>
<dbReference type="GO" id="GO:0003954">
    <property type="term" value="F:NADH dehydrogenase activity"/>
    <property type="evidence" value="ECO:0007669"/>
    <property type="project" value="TreeGrafter"/>
</dbReference>
<feature type="transmembrane region" description="Helical" evidence="6">
    <location>
        <begin position="7"/>
        <end position="26"/>
    </location>
</feature>
<dbReference type="InterPro" id="IPR018393">
    <property type="entry name" value="NADHpl_OxRdtase_5_subgr"/>
</dbReference>
<evidence type="ECO:0000256" key="5">
    <source>
        <dbReference type="RuleBase" id="RU000320"/>
    </source>
</evidence>
<feature type="transmembrane region" description="Helical" evidence="6">
    <location>
        <begin position="32"/>
        <end position="49"/>
    </location>
</feature>
<dbReference type="AlphaFoldDB" id="A0A1Y5F5D9"/>
<feature type="transmembrane region" description="Helical" evidence="6">
    <location>
        <begin position="398"/>
        <end position="419"/>
    </location>
</feature>